<evidence type="ECO:0000313" key="2">
    <source>
        <dbReference type="Proteomes" id="UP000824074"/>
    </source>
</evidence>
<dbReference type="AlphaFoldDB" id="A0A9D1LIH7"/>
<comment type="caution">
    <text evidence="1">The sequence shown here is derived from an EMBL/GenBank/DDBJ whole genome shotgun (WGS) entry which is preliminary data.</text>
</comment>
<dbReference type="Proteomes" id="UP000824074">
    <property type="component" value="Unassembled WGS sequence"/>
</dbReference>
<name>A0A9D1LIH7_9FIRM</name>
<dbReference type="EMBL" id="DVMT01000014">
    <property type="protein sequence ID" value="HIU39867.1"/>
    <property type="molecule type" value="Genomic_DNA"/>
</dbReference>
<keyword evidence="1" id="KW-0946">Virion</keyword>
<dbReference type="InterPro" id="IPR018901">
    <property type="entry name" value="Spore_coat_CotE"/>
</dbReference>
<gene>
    <name evidence="1" type="ORF">IAB68_01015</name>
</gene>
<reference evidence="1" key="2">
    <citation type="journal article" date="2021" name="PeerJ">
        <title>Extensive microbial diversity within the chicken gut microbiome revealed by metagenomics and culture.</title>
        <authorList>
            <person name="Gilroy R."/>
            <person name="Ravi A."/>
            <person name="Getino M."/>
            <person name="Pursley I."/>
            <person name="Horton D.L."/>
            <person name="Alikhan N.F."/>
            <person name="Baker D."/>
            <person name="Gharbi K."/>
            <person name="Hall N."/>
            <person name="Watson M."/>
            <person name="Adriaenssens E.M."/>
            <person name="Foster-Nyarko E."/>
            <person name="Jarju S."/>
            <person name="Secka A."/>
            <person name="Antonio M."/>
            <person name="Oren A."/>
            <person name="Chaudhuri R.R."/>
            <person name="La Ragione R."/>
            <person name="Hildebrand F."/>
            <person name="Pallen M.J."/>
        </authorList>
    </citation>
    <scope>NUCLEOTIDE SEQUENCE</scope>
    <source>
        <strain evidence="1">CHK193-30670</strain>
    </source>
</reference>
<sequence length="172" mass="19542">MFKEIVTKAVIGKGKKYFKNNYNLLAEHNANTILGCWVINHEFKGSVNGDKVVIDGSFDINIWYSYDDDKKTAVASKNISYSETVNIKTKLGTSITGSDIIVRALKQPTCSNVKVKDDVIEFDIEKELGIEVVNDTKVKVQIEDDEDPWDTLDDDEEEIEKKIDEEVKEDFI</sequence>
<reference evidence="1" key="1">
    <citation type="submission" date="2020-10" db="EMBL/GenBank/DDBJ databases">
        <authorList>
            <person name="Gilroy R."/>
        </authorList>
    </citation>
    <scope>NUCLEOTIDE SEQUENCE</scope>
    <source>
        <strain evidence="1">CHK193-30670</strain>
    </source>
</reference>
<protein>
    <submittedName>
        <fullName evidence="1">Outer spore coat protein CotE</fullName>
    </submittedName>
</protein>
<keyword evidence="1" id="KW-0167">Capsid protein</keyword>
<proteinExistence type="predicted"/>
<dbReference type="Pfam" id="PF10628">
    <property type="entry name" value="CotE"/>
    <property type="match status" value="1"/>
</dbReference>
<organism evidence="1 2">
    <name type="scientific">Candidatus Aphodocola excrementigallinarum</name>
    <dbReference type="NCBI Taxonomy" id="2840670"/>
    <lineage>
        <taxon>Bacteria</taxon>
        <taxon>Bacillati</taxon>
        <taxon>Bacillota</taxon>
        <taxon>Bacilli</taxon>
        <taxon>Candidatus Aphodocola</taxon>
    </lineage>
</organism>
<accession>A0A9D1LIH7</accession>
<evidence type="ECO:0000313" key="1">
    <source>
        <dbReference type="EMBL" id="HIU39867.1"/>
    </source>
</evidence>